<sequence>MLYKTVGSSFLAIWVFLGGCVAVFGRRRWRADRNCNEVVYQRMLAKLSMD</sequence>
<accession>A0A8T0IWP1</accession>
<reference evidence="3" key="1">
    <citation type="submission" date="2020-06" db="EMBL/GenBank/DDBJ databases">
        <title>WGS assembly of Ceratodon purpureus strain R40.</title>
        <authorList>
            <person name="Carey S.B."/>
            <person name="Jenkins J."/>
            <person name="Shu S."/>
            <person name="Lovell J.T."/>
            <person name="Sreedasyam A."/>
            <person name="Maumus F."/>
            <person name="Tiley G.P."/>
            <person name="Fernandez-Pozo N."/>
            <person name="Barry K."/>
            <person name="Chen C."/>
            <person name="Wang M."/>
            <person name="Lipzen A."/>
            <person name="Daum C."/>
            <person name="Saski C.A."/>
            <person name="Payton A.C."/>
            <person name="Mcbreen J.C."/>
            <person name="Conrad R.E."/>
            <person name="Kollar L.M."/>
            <person name="Olsson S."/>
            <person name="Huttunen S."/>
            <person name="Landis J.B."/>
            <person name="Wickett N.J."/>
            <person name="Johnson M.G."/>
            <person name="Rensing S.A."/>
            <person name="Grimwood J."/>
            <person name="Schmutz J."/>
            <person name="Mcdaniel S.F."/>
        </authorList>
    </citation>
    <scope>NUCLEOTIDE SEQUENCE</scope>
    <source>
        <strain evidence="3">R40</strain>
    </source>
</reference>
<protein>
    <submittedName>
        <fullName evidence="3">Uncharacterized protein</fullName>
    </submittedName>
</protein>
<name>A0A8T0IWP1_CERPU</name>
<dbReference type="PROSITE" id="PS51257">
    <property type="entry name" value="PROKAR_LIPOPROTEIN"/>
    <property type="match status" value="1"/>
</dbReference>
<comment type="caution">
    <text evidence="3">The sequence shown here is derived from an EMBL/GenBank/DDBJ whole genome shotgun (WGS) entry which is preliminary data.</text>
</comment>
<keyword evidence="4" id="KW-1185">Reference proteome</keyword>
<dbReference type="EMBL" id="CM026422">
    <property type="protein sequence ID" value="KAG0585345.1"/>
    <property type="molecule type" value="Genomic_DNA"/>
</dbReference>
<proteinExistence type="predicted"/>
<keyword evidence="1" id="KW-0812">Transmembrane</keyword>
<gene>
    <name evidence="2" type="ORF">KC19_2G004100</name>
    <name evidence="3" type="ORF">KC19_2G141500</name>
</gene>
<keyword evidence="1" id="KW-1133">Transmembrane helix</keyword>
<evidence type="ECO:0000313" key="3">
    <source>
        <dbReference type="EMBL" id="KAG0587118.1"/>
    </source>
</evidence>
<evidence type="ECO:0000313" key="4">
    <source>
        <dbReference type="Proteomes" id="UP000822688"/>
    </source>
</evidence>
<feature type="transmembrane region" description="Helical" evidence="1">
    <location>
        <begin position="6"/>
        <end position="24"/>
    </location>
</feature>
<organism evidence="3 4">
    <name type="scientific">Ceratodon purpureus</name>
    <name type="common">Fire moss</name>
    <name type="synonym">Dicranum purpureum</name>
    <dbReference type="NCBI Taxonomy" id="3225"/>
    <lineage>
        <taxon>Eukaryota</taxon>
        <taxon>Viridiplantae</taxon>
        <taxon>Streptophyta</taxon>
        <taxon>Embryophyta</taxon>
        <taxon>Bryophyta</taxon>
        <taxon>Bryophytina</taxon>
        <taxon>Bryopsida</taxon>
        <taxon>Dicranidae</taxon>
        <taxon>Pseudoditrichales</taxon>
        <taxon>Ditrichaceae</taxon>
        <taxon>Ceratodon</taxon>
    </lineage>
</organism>
<dbReference type="EMBL" id="CM026422">
    <property type="protein sequence ID" value="KAG0587118.1"/>
    <property type="molecule type" value="Genomic_DNA"/>
</dbReference>
<dbReference type="Proteomes" id="UP000822688">
    <property type="component" value="Chromosome 2"/>
</dbReference>
<evidence type="ECO:0000256" key="1">
    <source>
        <dbReference type="SAM" id="Phobius"/>
    </source>
</evidence>
<evidence type="ECO:0000313" key="2">
    <source>
        <dbReference type="EMBL" id="KAG0585345.1"/>
    </source>
</evidence>
<keyword evidence="1" id="KW-0472">Membrane</keyword>
<dbReference type="AlphaFoldDB" id="A0A8T0IWP1"/>